<feature type="transmembrane region" description="Helical" evidence="1">
    <location>
        <begin position="7"/>
        <end position="26"/>
    </location>
</feature>
<comment type="caution">
    <text evidence="2">The sequence shown here is derived from an EMBL/GenBank/DDBJ whole genome shotgun (WGS) entry which is preliminary data.</text>
</comment>
<reference evidence="2" key="1">
    <citation type="submission" date="2022-07" db="EMBL/GenBank/DDBJ databases">
        <authorList>
            <person name="Trinca V."/>
            <person name="Uliana J.V.C."/>
            <person name="Torres T.T."/>
            <person name="Ward R.J."/>
            <person name="Monesi N."/>
        </authorList>
    </citation>
    <scope>NUCLEOTIDE SEQUENCE</scope>
    <source>
        <strain evidence="2">HSMRA1968</strain>
        <tissue evidence="2">Whole embryos</tissue>
    </source>
</reference>
<evidence type="ECO:0000313" key="2">
    <source>
        <dbReference type="EMBL" id="KAJ6636595.1"/>
    </source>
</evidence>
<keyword evidence="3" id="KW-1185">Reference proteome</keyword>
<keyword evidence="1" id="KW-0812">Transmembrane</keyword>
<organism evidence="2 3">
    <name type="scientific">Pseudolycoriella hygida</name>
    <dbReference type="NCBI Taxonomy" id="35572"/>
    <lineage>
        <taxon>Eukaryota</taxon>
        <taxon>Metazoa</taxon>
        <taxon>Ecdysozoa</taxon>
        <taxon>Arthropoda</taxon>
        <taxon>Hexapoda</taxon>
        <taxon>Insecta</taxon>
        <taxon>Pterygota</taxon>
        <taxon>Neoptera</taxon>
        <taxon>Endopterygota</taxon>
        <taxon>Diptera</taxon>
        <taxon>Nematocera</taxon>
        <taxon>Sciaroidea</taxon>
        <taxon>Sciaridae</taxon>
        <taxon>Pseudolycoriella</taxon>
    </lineage>
</organism>
<evidence type="ECO:0000256" key="1">
    <source>
        <dbReference type="SAM" id="Phobius"/>
    </source>
</evidence>
<proteinExistence type="predicted"/>
<keyword evidence="1" id="KW-0472">Membrane</keyword>
<dbReference type="EMBL" id="WJQU01000004">
    <property type="protein sequence ID" value="KAJ6636595.1"/>
    <property type="molecule type" value="Genomic_DNA"/>
</dbReference>
<protein>
    <submittedName>
        <fullName evidence="2">Uncharacterized protein</fullName>
    </submittedName>
</protein>
<dbReference type="AlphaFoldDB" id="A0A9Q0RWC6"/>
<sequence length="72" mass="8412">MKTDVKIYLWFIVIGLLCLKTVPVTSDKNDVEQLIPTVFVQDKNGQKDQTMRKWIPQCEFVPEVFDLNILLD</sequence>
<accession>A0A9Q0RWC6</accession>
<keyword evidence="1" id="KW-1133">Transmembrane helix</keyword>
<gene>
    <name evidence="2" type="ORF">Bhyg_15186</name>
</gene>
<dbReference type="Proteomes" id="UP001151699">
    <property type="component" value="Chromosome C"/>
</dbReference>
<name>A0A9Q0RWC6_9DIPT</name>
<evidence type="ECO:0000313" key="3">
    <source>
        <dbReference type="Proteomes" id="UP001151699"/>
    </source>
</evidence>